<feature type="domain" description="DOD-type homing endonuclease" evidence="4">
    <location>
        <begin position="323"/>
        <end position="365"/>
    </location>
</feature>
<protein>
    <recommendedName>
        <fullName evidence="4">DOD-type homing endonuclease domain-containing protein</fullName>
    </recommendedName>
</protein>
<dbReference type="PANTHER" id="PTHR23409">
    <property type="entry name" value="RIBONUCLEOSIDE-DIPHOSPHATE REDUCTASE SMALL CHAIN"/>
    <property type="match status" value="1"/>
</dbReference>
<dbReference type="GO" id="GO:0016539">
    <property type="term" value="P:intein-mediated protein splicing"/>
    <property type="evidence" value="ECO:0007669"/>
    <property type="project" value="InterPro"/>
</dbReference>
<dbReference type="Pfam" id="PF00268">
    <property type="entry name" value="Ribonuc_red_sm"/>
    <property type="match status" value="2"/>
</dbReference>
<dbReference type="GO" id="GO:0004519">
    <property type="term" value="F:endonuclease activity"/>
    <property type="evidence" value="ECO:0007669"/>
    <property type="project" value="InterPro"/>
</dbReference>
<dbReference type="Gene3D" id="1.10.620.20">
    <property type="entry name" value="Ribonucleotide Reductase, subunit A"/>
    <property type="match status" value="2"/>
</dbReference>
<name>A0A6C0F2Q4_9ZZZZ</name>
<dbReference type="SMART" id="SM00306">
    <property type="entry name" value="HintN"/>
    <property type="match status" value="1"/>
</dbReference>
<dbReference type="SUPFAM" id="SSF55608">
    <property type="entry name" value="Homing endonucleases"/>
    <property type="match status" value="1"/>
</dbReference>
<evidence type="ECO:0000256" key="2">
    <source>
        <dbReference type="ARBA" id="ARBA00022813"/>
    </source>
</evidence>
<dbReference type="InterPro" id="IPR006141">
    <property type="entry name" value="Intein_N"/>
</dbReference>
<evidence type="ECO:0000256" key="3">
    <source>
        <dbReference type="ARBA" id="ARBA00023000"/>
    </source>
</evidence>
<accession>A0A6C0F2Q4</accession>
<evidence type="ECO:0000259" key="4">
    <source>
        <dbReference type="PROSITE" id="PS50819"/>
    </source>
</evidence>
<dbReference type="InterPro" id="IPR009078">
    <property type="entry name" value="Ferritin-like_SF"/>
</dbReference>
<dbReference type="InterPro" id="IPR036844">
    <property type="entry name" value="Hint_dom_sf"/>
</dbReference>
<organism evidence="5">
    <name type="scientific">viral metagenome</name>
    <dbReference type="NCBI Taxonomy" id="1070528"/>
    <lineage>
        <taxon>unclassified sequences</taxon>
        <taxon>metagenomes</taxon>
        <taxon>organismal metagenomes</taxon>
    </lineage>
</organism>
<dbReference type="CDD" id="cd01049">
    <property type="entry name" value="RNRR2"/>
    <property type="match status" value="2"/>
</dbReference>
<dbReference type="Pfam" id="PF14528">
    <property type="entry name" value="LAGLIDADG_3"/>
    <property type="match status" value="1"/>
</dbReference>
<keyword evidence="3" id="KW-0651">Protein splicing</keyword>
<dbReference type="InterPro" id="IPR004860">
    <property type="entry name" value="LAGLIDADG_dom"/>
</dbReference>
<dbReference type="InterPro" id="IPR000358">
    <property type="entry name" value="RNR_small_fam"/>
</dbReference>
<dbReference type="InterPro" id="IPR004042">
    <property type="entry name" value="Intein_endonuc_central"/>
</dbReference>
<dbReference type="GO" id="GO:0016491">
    <property type="term" value="F:oxidoreductase activity"/>
    <property type="evidence" value="ECO:0007669"/>
    <property type="project" value="InterPro"/>
</dbReference>
<comment type="similarity">
    <text evidence="1">Belongs to the ribonucleoside diphosphate reductase small chain family.</text>
</comment>
<dbReference type="SUPFAM" id="SSF51294">
    <property type="entry name" value="Hedgehog/intein (Hint) domain"/>
    <property type="match status" value="1"/>
</dbReference>
<evidence type="ECO:0000313" key="5">
    <source>
        <dbReference type="EMBL" id="QHT35778.1"/>
    </source>
</evidence>
<sequence>MDLDHSFLILNKMEVFNSFPRPQNMEPLFDSSATTLGERYTLFPIKDSEQDLYKLYKKAVGTFWAVEEIDFSKDKEDWEKLSKDERHFIKNVLAFFAGSDGIVQENLASRFQVEVQSPIARLFYGMQNAMEGIHCVAPYTKILTDKGYFNIVDLENKNVNVWNGKEFSDVKVLKTSESARLFKVILNNGMELDCTDGHKWLIRVGNQNHPESCKEERVFTKNLKKGDVLSDFEYPTVDVEDPDVFLNPYTHGFFCGDGTYSNKYPVIYLYDPKKKALLNDFEKSSYSISSTSGKIQCYLTGKINKDKFYAPLNYSIDTKLKWLAGLFDADACISKSDKNYTAIQYTSINYEFIKNVQLILTSLSCGSSIKCVRDHCMRPLPDGNGGVKDYDCQPVYCLYITQYYVNNLVKLGFAPKRLKLNTTDEIVQNKRLLKVVCVIDTNVDSPTYCFNEPKLHTGLFNGILTGQSETYSLLIDQYVKDKDEQKMLFRAIDTIPSIAEKAKWALNWMDDQRSYATRLVAFACVEGIFFSGSFCAIYWLKKRGLLPGLTFSNELISRDEGLHTEFAVALYHKMENKLTSDEIGTIICDAVRIESAFITDSLPCSLIGMNSRDMQQYIQFVADRLALQLGIKKIYNSTNPFDFMELISLEGKTNFFEKKVSEYSKPGVGLSQADMTVRFDEEF</sequence>
<dbReference type="Gene3D" id="3.10.28.10">
    <property type="entry name" value="Homing endonucleases"/>
    <property type="match status" value="1"/>
</dbReference>
<dbReference type="InterPro" id="IPR003587">
    <property type="entry name" value="Hint_dom_N"/>
</dbReference>
<proteinExistence type="inferred from homology"/>
<dbReference type="PROSITE" id="PS50819">
    <property type="entry name" value="INTEIN_ENDONUCLEASE"/>
    <property type="match status" value="1"/>
</dbReference>
<dbReference type="GO" id="GO:0009263">
    <property type="term" value="P:deoxyribonucleotide biosynthetic process"/>
    <property type="evidence" value="ECO:0007669"/>
    <property type="project" value="InterPro"/>
</dbReference>
<dbReference type="AlphaFoldDB" id="A0A6C0F2Q4"/>
<dbReference type="PROSITE" id="PS50817">
    <property type="entry name" value="INTEIN_N_TER"/>
    <property type="match status" value="1"/>
</dbReference>
<dbReference type="SUPFAM" id="SSF47240">
    <property type="entry name" value="Ferritin-like"/>
    <property type="match status" value="2"/>
</dbReference>
<dbReference type="EMBL" id="MN739026">
    <property type="protein sequence ID" value="QHT35778.1"/>
    <property type="molecule type" value="Genomic_DNA"/>
</dbReference>
<dbReference type="PANTHER" id="PTHR23409:SF18">
    <property type="entry name" value="RIBONUCLEOSIDE-DIPHOSPHATE REDUCTASE SUBUNIT M2"/>
    <property type="match status" value="1"/>
</dbReference>
<dbReference type="InterPro" id="IPR012348">
    <property type="entry name" value="RNR-like"/>
</dbReference>
<dbReference type="InterPro" id="IPR033909">
    <property type="entry name" value="RNR_small"/>
</dbReference>
<dbReference type="InterPro" id="IPR027434">
    <property type="entry name" value="Homing_endonucl"/>
</dbReference>
<keyword evidence="2" id="KW-0068">Autocatalytic cleavage</keyword>
<evidence type="ECO:0000256" key="1">
    <source>
        <dbReference type="ARBA" id="ARBA00009303"/>
    </source>
</evidence>
<reference evidence="5" key="1">
    <citation type="journal article" date="2020" name="Nature">
        <title>Giant virus diversity and host interactions through global metagenomics.</title>
        <authorList>
            <person name="Schulz F."/>
            <person name="Roux S."/>
            <person name="Paez-Espino D."/>
            <person name="Jungbluth S."/>
            <person name="Walsh D.A."/>
            <person name="Denef V.J."/>
            <person name="McMahon K.D."/>
            <person name="Konstantinidis K.T."/>
            <person name="Eloe-Fadrosh E.A."/>
            <person name="Kyrpides N.C."/>
            <person name="Woyke T."/>
        </authorList>
    </citation>
    <scope>NUCLEOTIDE SEQUENCE</scope>
    <source>
        <strain evidence="5">GVMAG-M-3300009181-41</strain>
    </source>
</reference>